<dbReference type="Proteomes" id="UP001165960">
    <property type="component" value="Unassembled WGS sequence"/>
</dbReference>
<name>A0ACC2SY22_9FUNG</name>
<proteinExistence type="predicted"/>
<accession>A0ACC2SY22</accession>
<keyword evidence="2" id="KW-1185">Reference proteome</keyword>
<reference evidence="1" key="1">
    <citation type="submission" date="2022-04" db="EMBL/GenBank/DDBJ databases">
        <title>Genome of the entomopathogenic fungus Entomophthora muscae.</title>
        <authorList>
            <person name="Elya C."/>
            <person name="Lovett B.R."/>
            <person name="Lee E."/>
            <person name="Macias A.M."/>
            <person name="Hajek A.E."/>
            <person name="De Bivort B.L."/>
            <person name="Kasson M.T."/>
            <person name="De Fine Licht H.H."/>
            <person name="Stajich J.E."/>
        </authorList>
    </citation>
    <scope>NUCLEOTIDE SEQUENCE</scope>
    <source>
        <strain evidence="1">Berkeley</strain>
    </source>
</reference>
<dbReference type="EMBL" id="QTSX02004270">
    <property type="protein sequence ID" value="KAJ9066992.1"/>
    <property type="molecule type" value="Genomic_DNA"/>
</dbReference>
<evidence type="ECO:0000313" key="1">
    <source>
        <dbReference type="EMBL" id="KAJ9066992.1"/>
    </source>
</evidence>
<evidence type="ECO:0000313" key="2">
    <source>
        <dbReference type="Proteomes" id="UP001165960"/>
    </source>
</evidence>
<organism evidence="1 2">
    <name type="scientific">Entomophthora muscae</name>
    <dbReference type="NCBI Taxonomy" id="34485"/>
    <lineage>
        <taxon>Eukaryota</taxon>
        <taxon>Fungi</taxon>
        <taxon>Fungi incertae sedis</taxon>
        <taxon>Zoopagomycota</taxon>
        <taxon>Entomophthoromycotina</taxon>
        <taxon>Entomophthoromycetes</taxon>
        <taxon>Entomophthorales</taxon>
        <taxon>Entomophthoraceae</taxon>
        <taxon>Entomophthora</taxon>
    </lineage>
</organism>
<gene>
    <name evidence="1" type="ORF">DSO57_1004090</name>
</gene>
<sequence length="110" mass="12200">MYFAGNFGWFNIHAKVYRWVLMVYPIATSLTGLQVPDLAPYLAKMLPRMLGYYRTPNNTWAQIWAGAAARRSLTPLAAPATLLHAGCHLAGPPQTVPSSFSCQVGRIFIF</sequence>
<comment type="caution">
    <text evidence="1">The sequence shown here is derived from an EMBL/GenBank/DDBJ whole genome shotgun (WGS) entry which is preliminary data.</text>
</comment>
<protein>
    <submittedName>
        <fullName evidence="1">Uncharacterized protein</fullName>
    </submittedName>
</protein>